<keyword evidence="14" id="KW-0479">Metal-binding</keyword>
<dbReference type="PANTHER" id="PTHR43100:SF1">
    <property type="entry name" value="GLUTAMATE SYNTHASE [NADPH] SMALL CHAIN"/>
    <property type="match status" value="1"/>
</dbReference>
<dbReference type="PROSITE" id="PS51278">
    <property type="entry name" value="GATASE_TYPE_2"/>
    <property type="match status" value="1"/>
</dbReference>
<reference evidence="28 29" key="1">
    <citation type="submission" date="2016-10" db="EMBL/GenBank/DDBJ databases">
        <authorList>
            <person name="Cai Z."/>
        </authorList>
    </citation>
    <scope>NUCLEOTIDE SEQUENCE [LARGE SCALE GENOMIC DNA]</scope>
</reference>
<evidence type="ECO:0000256" key="8">
    <source>
        <dbReference type="ARBA" id="ARBA00009716"/>
    </source>
</evidence>
<dbReference type="CDD" id="cd00982">
    <property type="entry name" value="gltB_C"/>
    <property type="match status" value="1"/>
</dbReference>
<dbReference type="SUPFAM" id="SSF69336">
    <property type="entry name" value="Alpha subunit of glutamate synthase, C-terminal domain"/>
    <property type="match status" value="1"/>
</dbReference>
<comment type="subunit">
    <text evidence="9">Monomer.</text>
</comment>
<keyword evidence="19" id="KW-0408">Iron</keyword>
<dbReference type="GO" id="GO:0048589">
    <property type="term" value="P:developmental growth"/>
    <property type="evidence" value="ECO:0007669"/>
    <property type="project" value="UniProtKB-ARBA"/>
</dbReference>
<comment type="cofactor">
    <cofactor evidence="1">
        <name>FMN</name>
        <dbReference type="ChEBI" id="CHEBI:58210"/>
    </cofactor>
</comment>
<evidence type="ECO:0000256" key="7">
    <source>
        <dbReference type="ARBA" id="ARBA00004944"/>
    </source>
</evidence>
<gene>
    <name evidence="28" type="ORF">BQ4739_LOCUS12758</name>
</gene>
<evidence type="ECO:0000256" key="6">
    <source>
        <dbReference type="ARBA" id="ARBA00004909"/>
    </source>
</evidence>
<evidence type="ECO:0000256" key="1">
    <source>
        <dbReference type="ARBA" id="ARBA00001917"/>
    </source>
</evidence>
<evidence type="ECO:0000256" key="25">
    <source>
        <dbReference type="ARBA" id="ARBA00048867"/>
    </source>
</evidence>
<dbReference type="NCBIfam" id="NF008730">
    <property type="entry name" value="PRK11750.1"/>
    <property type="match status" value="1"/>
</dbReference>
<dbReference type="FunFam" id="3.50.50.60:FF:000022">
    <property type="entry name" value="Glutamate synthase [NADH], amyloplastic"/>
    <property type="match status" value="1"/>
</dbReference>
<evidence type="ECO:0000256" key="14">
    <source>
        <dbReference type="ARBA" id="ARBA00022723"/>
    </source>
</evidence>
<dbReference type="EC" id="1.4.1.14" evidence="24"/>
<dbReference type="InterPro" id="IPR002489">
    <property type="entry name" value="Glu_synth_asu_C"/>
</dbReference>
<evidence type="ECO:0000256" key="2">
    <source>
        <dbReference type="ARBA" id="ARBA00001927"/>
    </source>
</evidence>
<dbReference type="Gene3D" id="3.20.20.70">
    <property type="entry name" value="Aldolase class I"/>
    <property type="match status" value="2"/>
</dbReference>
<dbReference type="GO" id="GO:0019676">
    <property type="term" value="P:ammonia assimilation cycle"/>
    <property type="evidence" value="ECO:0007669"/>
    <property type="project" value="UniProtKB-ARBA"/>
</dbReference>
<dbReference type="SUPFAM" id="SSF51971">
    <property type="entry name" value="Nucleotide-binding domain"/>
    <property type="match status" value="1"/>
</dbReference>
<evidence type="ECO:0000256" key="5">
    <source>
        <dbReference type="ARBA" id="ARBA00004802"/>
    </source>
</evidence>
<comment type="pathway">
    <text evidence="6">Nitrogen metabolism.</text>
</comment>
<feature type="domain" description="Glutamine amidotransferase type-2" evidence="27">
    <location>
        <begin position="93"/>
        <end position="494"/>
    </location>
</feature>
<dbReference type="UniPathway" id="UPA00045"/>
<dbReference type="NCBIfam" id="TIGR01317">
    <property type="entry name" value="GOGAT_sm_gam"/>
    <property type="match status" value="1"/>
</dbReference>
<evidence type="ECO:0000259" key="27">
    <source>
        <dbReference type="PROSITE" id="PS51278"/>
    </source>
</evidence>
<dbReference type="InterPro" id="IPR023753">
    <property type="entry name" value="FAD/NAD-binding_dom"/>
</dbReference>
<dbReference type="STRING" id="3088.A0A383W5W4"/>
<dbReference type="SUPFAM" id="SSF51395">
    <property type="entry name" value="FMN-linked oxidoreductases"/>
    <property type="match status" value="1"/>
</dbReference>
<dbReference type="InterPro" id="IPR006982">
    <property type="entry name" value="Glu_synth_centr_N"/>
</dbReference>
<keyword evidence="13" id="KW-0288">FMN</keyword>
<evidence type="ECO:0000256" key="18">
    <source>
        <dbReference type="ARBA" id="ARBA00023002"/>
    </source>
</evidence>
<dbReference type="CDD" id="cd02808">
    <property type="entry name" value="GltS_FMN"/>
    <property type="match status" value="1"/>
</dbReference>
<dbReference type="FunFam" id="3.20.20.70:FF:000031">
    <property type="entry name" value="Glutamate synthase 1 [NADH]"/>
    <property type="match status" value="1"/>
</dbReference>
<dbReference type="FunFam" id="2.160.20.60:FF:000001">
    <property type="entry name" value="Glutamate synthase, large subunit"/>
    <property type="match status" value="1"/>
</dbReference>
<feature type="region of interest" description="Disordered" evidence="26">
    <location>
        <begin position="1"/>
        <end position="53"/>
    </location>
</feature>
<dbReference type="Pfam" id="PF07992">
    <property type="entry name" value="Pyr_redox_2"/>
    <property type="match status" value="1"/>
</dbReference>
<dbReference type="InterPro" id="IPR036485">
    <property type="entry name" value="Glu_synth_asu_C_sf"/>
</dbReference>
<keyword evidence="20" id="KW-0411">Iron-sulfur</keyword>
<dbReference type="InterPro" id="IPR006005">
    <property type="entry name" value="Glut_synth_ssu1"/>
</dbReference>
<keyword evidence="29" id="KW-1185">Reference proteome</keyword>
<dbReference type="Gene3D" id="3.60.20.10">
    <property type="entry name" value="Glutamine Phosphoribosylpyrophosphate, subunit 1, domain 1"/>
    <property type="match status" value="2"/>
</dbReference>
<keyword evidence="21" id="KW-0520">NAD</keyword>
<feature type="compositionally biased region" description="Polar residues" evidence="26">
    <location>
        <begin position="1"/>
        <end position="11"/>
    </location>
</feature>
<dbReference type="PANTHER" id="PTHR43100">
    <property type="entry name" value="GLUTAMATE SYNTHASE [NADPH] SMALL CHAIN"/>
    <property type="match status" value="1"/>
</dbReference>
<dbReference type="SUPFAM" id="SSF56235">
    <property type="entry name" value="N-terminal nucleophile aminohydrolases (Ntn hydrolases)"/>
    <property type="match status" value="1"/>
</dbReference>
<dbReference type="CDD" id="cd00713">
    <property type="entry name" value="GltS"/>
    <property type="match status" value="1"/>
</dbReference>
<dbReference type="EMBL" id="FNXT01001142">
    <property type="protein sequence ID" value="SZX72593.1"/>
    <property type="molecule type" value="Genomic_DNA"/>
</dbReference>
<evidence type="ECO:0000256" key="16">
    <source>
        <dbReference type="ARBA" id="ARBA00022946"/>
    </source>
</evidence>
<comment type="pathway">
    <text evidence="5">Energy metabolism; nitrogen metabolism.</text>
</comment>
<evidence type="ECO:0000256" key="15">
    <source>
        <dbReference type="ARBA" id="ARBA00022827"/>
    </source>
</evidence>
<dbReference type="UniPathway" id="UPA00634">
    <property type="reaction ID" value="UER00690"/>
</dbReference>
<evidence type="ECO:0000256" key="23">
    <source>
        <dbReference type="ARBA" id="ARBA00023291"/>
    </source>
</evidence>
<dbReference type="InterPro" id="IPR013785">
    <property type="entry name" value="Aldolase_TIM"/>
</dbReference>
<dbReference type="GO" id="GO:0016639">
    <property type="term" value="F:oxidoreductase activity, acting on the CH-NH2 group of donors, NAD or NADP as acceptor"/>
    <property type="evidence" value="ECO:0007669"/>
    <property type="project" value="InterPro"/>
</dbReference>
<proteinExistence type="inferred from homology"/>
<dbReference type="GO" id="GO:0051538">
    <property type="term" value="F:3 iron, 4 sulfur cluster binding"/>
    <property type="evidence" value="ECO:0007669"/>
    <property type="project" value="UniProtKB-KW"/>
</dbReference>
<dbReference type="InterPro" id="IPR051394">
    <property type="entry name" value="Glutamate_Synthase"/>
</dbReference>
<comment type="similarity">
    <text evidence="8">Belongs to the glutamate synthase family.</text>
</comment>
<comment type="catalytic activity">
    <reaction evidence="25">
        <text>2 L-glutamate + NAD(+) = L-glutamine + 2-oxoglutarate + NADH + H(+)</text>
        <dbReference type="Rhea" id="RHEA:13753"/>
        <dbReference type="ChEBI" id="CHEBI:15378"/>
        <dbReference type="ChEBI" id="CHEBI:16810"/>
        <dbReference type="ChEBI" id="CHEBI:29985"/>
        <dbReference type="ChEBI" id="CHEBI:57540"/>
        <dbReference type="ChEBI" id="CHEBI:57945"/>
        <dbReference type="ChEBI" id="CHEBI:58359"/>
        <dbReference type="EC" id="1.4.1.14"/>
    </reaction>
</comment>
<comment type="cofactor">
    <cofactor evidence="2">
        <name>[3Fe-4S] cluster</name>
        <dbReference type="ChEBI" id="CHEBI:21137"/>
    </cofactor>
</comment>
<dbReference type="Pfam" id="PF01645">
    <property type="entry name" value="Glu_synthase"/>
    <property type="match status" value="1"/>
</dbReference>
<evidence type="ECO:0000256" key="17">
    <source>
        <dbReference type="ARBA" id="ARBA00022962"/>
    </source>
</evidence>
<dbReference type="FunFam" id="3.20.20.70:FF:000017">
    <property type="entry name" value="Glutamate synthase [NADH], amyloplastic"/>
    <property type="match status" value="1"/>
</dbReference>
<evidence type="ECO:0000256" key="12">
    <source>
        <dbReference type="ARBA" id="ARBA00022640"/>
    </source>
</evidence>
<evidence type="ECO:0000313" key="28">
    <source>
        <dbReference type="EMBL" id="SZX72593.1"/>
    </source>
</evidence>
<dbReference type="InterPro" id="IPR017932">
    <property type="entry name" value="GATase_2_dom"/>
</dbReference>
<dbReference type="FunFam" id="3.60.20.10:FF:000043">
    <property type="entry name" value="Glutamate synthase 1 [NADH] chloroplastic"/>
    <property type="match status" value="1"/>
</dbReference>
<dbReference type="Pfam" id="PF14691">
    <property type="entry name" value="Fer4_20"/>
    <property type="match status" value="1"/>
</dbReference>
<keyword evidence="16" id="KW-0809">Transit peptide</keyword>
<name>A0A383W5W4_TETOB</name>
<feature type="region of interest" description="Disordered" evidence="26">
    <location>
        <begin position="603"/>
        <end position="629"/>
    </location>
</feature>
<dbReference type="Gene3D" id="3.40.50.720">
    <property type="entry name" value="NAD(P)-binding Rossmann-like Domain"/>
    <property type="match status" value="1"/>
</dbReference>
<keyword evidence="15" id="KW-0274">FAD</keyword>
<protein>
    <recommendedName>
        <fullName evidence="24">glutamate synthase (NADH)</fullName>
        <ecNumber evidence="24">1.4.1.14</ecNumber>
    </recommendedName>
</protein>
<dbReference type="Pfam" id="PF00310">
    <property type="entry name" value="GATase_2"/>
    <property type="match status" value="2"/>
</dbReference>
<keyword evidence="17" id="KW-0315">Glutamine amidotransferase</keyword>
<evidence type="ECO:0000256" key="13">
    <source>
        <dbReference type="ARBA" id="ARBA00022643"/>
    </source>
</evidence>
<organism evidence="28 29">
    <name type="scientific">Tetradesmus obliquus</name>
    <name type="common">Green alga</name>
    <name type="synonym">Acutodesmus obliquus</name>
    <dbReference type="NCBI Taxonomy" id="3088"/>
    <lineage>
        <taxon>Eukaryota</taxon>
        <taxon>Viridiplantae</taxon>
        <taxon>Chlorophyta</taxon>
        <taxon>core chlorophytes</taxon>
        <taxon>Chlorophyceae</taxon>
        <taxon>CS clade</taxon>
        <taxon>Sphaeropleales</taxon>
        <taxon>Scenedesmaceae</taxon>
        <taxon>Tetradesmus</taxon>
    </lineage>
</organism>
<dbReference type="InterPro" id="IPR028261">
    <property type="entry name" value="DPD_II"/>
</dbReference>
<evidence type="ECO:0000256" key="20">
    <source>
        <dbReference type="ARBA" id="ARBA00023014"/>
    </source>
</evidence>
<sequence length="2334" mass="251146">MLRGTQHQQGLRSEAAQRGALPAGSLRPGSCSSHTRNNHHGFGTSRSVAVGLPRPDQARFSEHSTERDIRTEAHSAIPPAKGLFDPANDKDACGVGFVAQLSKGASRAVVTDALKMLARMAHRGACGCEENTGDGAGMLCAMPDSFFSSVLMDEQSFRLPPLGEYAVGQVFLPRDEAQRNKAKCIMERVAAKLGHDSFTWRTVPTNNRSLGKSAVAVEPIVEQWFLSAKGIKEALDTEQQLFILRKFIEHELALVGMGEDDVYFCSLSSATVVYKGQLTPEQVPAYYSDLQRPDFRSYMALVHSRFSTNTFPSWNRAQPMRLLGHNGEINTLRGNRNWMTAREGVMACEALGLDKQELEKLEPIVPEWQSDSGAFDGLLELLTRCGRDIPEVMMMLIPEAWQNDALMPQEKKDFYRYHSSLMEPWDGPALVTFTDGRYLGATLDRNGLRPGRYYITHSGRVIMASEVGVVDVAAEDVARKGRLMPGNIFLLDFDEHRVVEDKEGRLMPGNIFLLDFDEHRVVEDKEGRLMPGNIFLLDFDEHRVVEDKEMKARYATRRPYKEWLAQNAISLADVVNTAPTVMGIPLLGVPAVSTVHPPAGSAAAAAAAKPKKGANGNGNGNGKNGKDPMQEEDALLSILQPLKAFGYTRESLEMLMLPMAATGAEALGSMGNDAPLAAMSNRPKLPFEYFKQLFAQVTNPAIDPFREAVVTSLRCFIGPEGDITTTLPTHARRLELAQPILSLKEMGAMKVMNIRTTKWKTKVIDTTFDAAAGPAGLLPALQDVQAQAAAAIAEGYSFICLSDRAFGPARVPIPILLATGAVHHQLVAMKRRTQVGLLIETGEAREVHQFCTLVGYGADAICPYLAYEALFALHETGKLPAALSREDIVAKYIKEDIVAKYIKAIGVGILKVMAKMGISTLASYKGAQIFEALGMAPEVVDMCFKGTATRIGGVSFTQLAADAIALHDAAYKGKAFAEDSAEAHAVPHSGDYVFRSNAGSEKHLNDPVAIAALQAAVQDNDSAKYWEFSRLNHELSKGVTLRGMLRFKKAPGGAIPLDEVEPAASIVKRFVTGAMSYGSISLEAHTTLALAMNTIGGKSNSGEGGENPRRLEPLPGGGRNPLRSAIKQIASGRFGVSAYYLTNADELQIKIAQGAKPGEGGELPGKKVAGDIAVTRNSTPGVGLISPPPHHDIYSIEDLAQLIYDLKSSNPRARVSVKLVSENGVGVVASGVVKGHADHVLISGHDGGTGAAKLTSIKHAGLPWELGLAETHQTLVANDLRGRTVLQADGQMRTGRDIAVAALLGAEEFGFATAPLITLGCIMMRKCHTNTCPVGIATQDPELRAKFAGQPEHVINFLFMVAEEMRTLMADMGFRTVQEMVGRADMLEPDADVFAANPKLAGIDLSRLLQPAAELRPEAAQVCIQKQDHGLDTGLDVFLIPHCKPALPDGPGVLEPEPVYLEFGVLNTHRAVGTTLSHEVTKRFGSAGLPDDTIHIKLSGHAGQSLGAWLCKGITIELEGDANDYVGKGLSGGVIAVYPPKGASFKPSENIIIGNVALYGGIKGEAFFRGMAAERFCVRNSGVKAVVEGCGDHGCEYMTGGVAVILGRTGKNFGAGMSGGIAYVYDPDEQLAGLANADVKGDLLPVEAYDDVVQLKSLIQRHLKFTGSETARRILLSWDKERLHFKKVFPHEYAAAMAEAAAIKEAEEAQKAAIKAAGLEGVDAFEKLKAEAAKATISHPPKALQLPQPAIPDPAVAKAALEVTAREGLPVTGVNAAAWEALRPKIVPETKANKMRGFLEYNRQPLGYRPEAERLKDWGEVMENAPTAARADQLHTQAARCMECGTPFCHQINSGCPLGNKIPEFNDLVHKGRWREALDRLLETNNFPEFTGRVCPAPCEGACVLGINQDPVSIKSMEATIIDKAFEEGWMLPRPPKVRTGRRVSIIGSGPAGLAAADQLNKMGHEVTVYERADRIGGLMMYGVPNMKTDKTDVVQRRVDLMAREGVKFVTGAHVGVNVTPQQLQADSDVMVLAAGATRPRDLPVEGRECDGVHFAMDFLGANTKSLLDSQLRDGQYISAAGKKVIVIGGGDTGTDCIATSIRHGATSVINLELMDPPPAKRGSNNPWPQWPRIFRVDYGHAEAKYRYGADPRTYNVLTKRFIGDADGKLTGVEIVNVRFEGGKMVEQPGSARVLEADMVLLAMGFLGPEATLAEGLSLEKDARSNFKAEWGEFATSIPGVFAAGDCRRGQSLVVWAIREGRDAAAAVDRYLEQLPPAAAPSTAVIGGIRSVLEVPEIVVTAEPVAAAAPGAMGWVPPLPVPAGAAAKDMALRN</sequence>
<dbReference type="InterPro" id="IPR009051">
    <property type="entry name" value="Helical_ferredxn"/>
</dbReference>
<dbReference type="InterPro" id="IPR002932">
    <property type="entry name" value="Glu_synthdom"/>
</dbReference>
<comment type="cofactor">
    <cofactor evidence="3">
        <name>FAD</name>
        <dbReference type="ChEBI" id="CHEBI:57692"/>
    </cofactor>
</comment>
<dbReference type="GO" id="GO:0046872">
    <property type="term" value="F:metal ion binding"/>
    <property type="evidence" value="ECO:0007669"/>
    <property type="project" value="UniProtKB-KW"/>
</dbReference>
<dbReference type="SUPFAM" id="SSF46548">
    <property type="entry name" value="alpha-helical ferredoxin"/>
    <property type="match status" value="1"/>
</dbReference>
<dbReference type="GO" id="GO:0016040">
    <property type="term" value="F:glutamate synthase (NADH) activity"/>
    <property type="evidence" value="ECO:0007669"/>
    <property type="project" value="UniProtKB-EC"/>
</dbReference>
<keyword evidence="10" id="KW-0028">Amino-acid biosynthesis</keyword>
<dbReference type="Gene3D" id="3.50.50.60">
    <property type="entry name" value="FAD/NAD(P)-binding domain"/>
    <property type="match status" value="1"/>
</dbReference>
<dbReference type="InterPro" id="IPR029055">
    <property type="entry name" value="Ntn_hydrolases_N"/>
</dbReference>
<accession>A0A383W5W4</accession>
<evidence type="ECO:0000256" key="19">
    <source>
        <dbReference type="ARBA" id="ARBA00023004"/>
    </source>
</evidence>
<evidence type="ECO:0000256" key="9">
    <source>
        <dbReference type="ARBA" id="ARBA00011245"/>
    </source>
</evidence>
<dbReference type="Pfam" id="PF01493">
    <property type="entry name" value="GXGXG"/>
    <property type="match status" value="1"/>
</dbReference>
<dbReference type="Gene3D" id="2.160.20.60">
    <property type="entry name" value="Glutamate synthase, alpha subunit, C-terminal domain"/>
    <property type="match status" value="1"/>
</dbReference>
<keyword evidence="23" id="KW-0003">3Fe-4S</keyword>
<evidence type="ECO:0000256" key="10">
    <source>
        <dbReference type="ARBA" id="ARBA00022605"/>
    </source>
</evidence>
<dbReference type="GO" id="GO:0097054">
    <property type="term" value="P:L-glutamate biosynthetic process"/>
    <property type="evidence" value="ECO:0007669"/>
    <property type="project" value="UniProtKB-UniPathway"/>
</dbReference>
<dbReference type="FunFam" id="3.40.50.720:FF:000113">
    <property type="entry name" value="Glutamate synthase [NADH], amyloplastic"/>
    <property type="match status" value="1"/>
</dbReference>
<evidence type="ECO:0000256" key="26">
    <source>
        <dbReference type="SAM" id="MobiDB-lite"/>
    </source>
</evidence>
<dbReference type="InterPro" id="IPR036188">
    <property type="entry name" value="FAD/NAD-bd_sf"/>
</dbReference>
<comment type="subcellular location">
    <subcellularLocation>
        <location evidence="4">Plastid</location>
    </subcellularLocation>
</comment>
<evidence type="ECO:0000256" key="24">
    <source>
        <dbReference type="ARBA" id="ARBA00024383"/>
    </source>
</evidence>
<evidence type="ECO:0000256" key="22">
    <source>
        <dbReference type="ARBA" id="ARBA00023164"/>
    </source>
</evidence>
<keyword evidence="11" id="KW-0285">Flavoprotein</keyword>
<dbReference type="Gene3D" id="1.10.1060.10">
    <property type="entry name" value="Alpha-helical ferredoxin"/>
    <property type="match status" value="1"/>
</dbReference>
<dbReference type="Pfam" id="PF04898">
    <property type="entry name" value="Glu_syn_central"/>
    <property type="match status" value="1"/>
</dbReference>
<keyword evidence="12" id="KW-0934">Plastid</keyword>
<dbReference type="FunFam" id="1.10.1060.10:FF:000009">
    <property type="entry name" value="Glutamate synthase 1 [NADH] chloroplastic"/>
    <property type="match status" value="1"/>
</dbReference>
<comment type="pathway">
    <text evidence="7">Amino-acid biosynthesis; L-glutamate biosynthesis via GLT pathway; L-glutamate from 2-oxoglutarate and L-glutamine (NAD(+) route): step 1/1.</text>
</comment>
<dbReference type="Proteomes" id="UP000256970">
    <property type="component" value="Unassembled WGS sequence"/>
</dbReference>
<evidence type="ECO:0000256" key="21">
    <source>
        <dbReference type="ARBA" id="ARBA00023027"/>
    </source>
</evidence>
<dbReference type="PRINTS" id="PR00419">
    <property type="entry name" value="ADXRDTASE"/>
</dbReference>
<dbReference type="GO" id="GO:0009536">
    <property type="term" value="C:plastid"/>
    <property type="evidence" value="ECO:0007669"/>
    <property type="project" value="UniProtKB-SubCell"/>
</dbReference>
<keyword evidence="18" id="KW-0560">Oxidoreductase</keyword>
<evidence type="ECO:0000313" key="29">
    <source>
        <dbReference type="Proteomes" id="UP000256970"/>
    </source>
</evidence>
<feature type="region of interest" description="Disordered" evidence="26">
    <location>
        <begin position="1097"/>
        <end position="1119"/>
    </location>
</feature>
<evidence type="ECO:0000256" key="4">
    <source>
        <dbReference type="ARBA" id="ARBA00004474"/>
    </source>
</evidence>
<evidence type="ECO:0000256" key="3">
    <source>
        <dbReference type="ARBA" id="ARBA00001974"/>
    </source>
</evidence>
<evidence type="ECO:0000256" key="11">
    <source>
        <dbReference type="ARBA" id="ARBA00022630"/>
    </source>
</evidence>
<keyword evidence="22" id="KW-0314">Glutamate biosynthesis</keyword>